<evidence type="ECO:0000256" key="2">
    <source>
        <dbReference type="ARBA" id="ARBA00022898"/>
    </source>
</evidence>
<comment type="catalytic activity">
    <reaction evidence="4 5">
        <text>N(6)-[(R)-lipoyl]-L-lysyl-[glycine-cleavage complex H protein] + glycine + H(+) = N(6)-[(R)-S(8)-aminomethyldihydrolipoyl]-L-lysyl-[glycine-cleavage complex H protein] + CO2</text>
        <dbReference type="Rhea" id="RHEA:24304"/>
        <dbReference type="Rhea" id="RHEA-COMP:10494"/>
        <dbReference type="Rhea" id="RHEA-COMP:10495"/>
        <dbReference type="ChEBI" id="CHEBI:15378"/>
        <dbReference type="ChEBI" id="CHEBI:16526"/>
        <dbReference type="ChEBI" id="CHEBI:57305"/>
        <dbReference type="ChEBI" id="CHEBI:83099"/>
        <dbReference type="ChEBI" id="CHEBI:83143"/>
        <dbReference type="EC" id="1.4.4.2"/>
    </reaction>
</comment>
<keyword evidence="2 5" id="KW-0663">Pyridoxal phosphate</keyword>
<dbReference type="InterPro" id="IPR049316">
    <property type="entry name" value="GDC-P_C"/>
</dbReference>
<dbReference type="AlphaFoldDB" id="A0A1F5EYI6"/>
<dbReference type="PANTHER" id="PTHR11773">
    <property type="entry name" value="GLYCINE DEHYDROGENASE, DECARBOXYLATING"/>
    <property type="match status" value="1"/>
</dbReference>
<evidence type="ECO:0000256" key="5">
    <source>
        <dbReference type="HAMAP-Rule" id="MF_00713"/>
    </source>
</evidence>
<dbReference type="STRING" id="1817816.A2Y64_06150"/>
<feature type="domain" description="Glycine dehydrogenase C-terminal" evidence="6">
    <location>
        <begin position="357"/>
        <end position="457"/>
    </location>
</feature>
<comment type="function">
    <text evidence="1 5">The glycine cleavage system catalyzes the degradation of glycine. The P protein binds the alpha-amino group of glycine through its pyridoxal phosphate cofactor; CO(2) is released and the remaining methylamine moiety is then transferred to the lipoamide cofactor of the H protein.</text>
</comment>
<reference evidence="7 8" key="1">
    <citation type="journal article" date="2016" name="Nat. Commun.">
        <title>Thousands of microbial genomes shed light on interconnected biogeochemical processes in an aquifer system.</title>
        <authorList>
            <person name="Anantharaman K."/>
            <person name="Brown C.T."/>
            <person name="Hug L.A."/>
            <person name="Sharon I."/>
            <person name="Castelle C.J."/>
            <person name="Probst A.J."/>
            <person name="Thomas B.C."/>
            <person name="Singh A."/>
            <person name="Wilkins M.J."/>
            <person name="Karaoz U."/>
            <person name="Brodie E.L."/>
            <person name="Williams K.H."/>
            <person name="Hubbard S.S."/>
            <person name="Banfield J.F."/>
        </authorList>
    </citation>
    <scope>NUCLEOTIDE SEQUENCE [LARGE SCALE GENOMIC DNA]</scope>
</reference>
<protein>
    <recommendedName>
        <fullName evidence="5">Probable glycine dehydrogenase (decarboxylating) subunit 2</fullName>
        <ecNumber evidence="5">1.4.4.2</ecNumber>
    </recommendedName>
    <alternativeName>
        <fullName evidence="5">Glycine cleavage system P-protein subunit 2</fullName>
    </alternativeName>
    <alternativeName>
        <fullName evidence="5">Glycine decarboxylase subunit 2</fullName>
    </alternativeName>
    <alternativeName>
        <fullName evidence="5">Glycine dehydrogenase (aminomethyl-transferring) subunit 2</fullName>
    </alternativeName>
</protein>
<dbReference type="EC" id="1.4.4.2" evidence="5"/>
<evidence type="ECO:0000313" key="8">
    <source>
        <dbReference type="Proteomes" id="UP000177187"/>
    </source>
</evidence>
<dbReference type="Gene3D" id="6.20.440.10">
    <property type="match status" value="1"/>
</dbReference>
<dbReference type="SUPFAM" id="SSF53383">
    <property type="entry name" value="PLP-dependent transferases"/>
    <property type="match status" value="1"/>
</dbReference>
<dbReference type="FunFam" id="3.40.640.10:FF:000224">
    <property type="entry name" value="Probable glycine dehydrogenase (decarboxylating) subunit 2"/>
    <property type="match status" value="1"/>
</dbReference>
<dbReference type="GO" id="GO:0019464">
    <property type="term" value="P:glycine decarboxylation via glycine cleavage system"/>
    <property type="evidence" value="ECO:0007669"/>
    <property type="project" value="UniProtKB-UniRule"/>
</dbReference>
<evidence type="ECO:0000256" key="4">
    <source>
        <dbReference type="ARBA" id="ARBA00049026"/>
    </source>
</evidence>
<evidence type="ECO:0000256" key="3">
    <source>
        <dbReference type="ARBA" id="ARBA00023002"/>
    </source>
</evidence>
<dbReference type="GO" id="GO:0016594">
    <property type="term" value="F:glycine binding"/>
    <property type="evidence" value="ECO:0007669"/>
    <property type="project" value="TreeGrafter"/>
</dbReference>
<dbReference type="Gene3D" id="3.40.640.10">
    <property type="entry name" value="Type I PLP-dependent aspartate aminotransferase-like (Major domain)"/>
    <property type="match status" value="1"/>
</dbReference>
<feature type="modified residue" description="N6-(pyridoxal phosphate)lysine" evidence="5">
    <location>
        <position position="277"/>
    </location>
</feature>
<dbReference type="Proteomes" id="UP000177187">
    <property type="component" value="Unassembled WGS sequence"/>
</dbReference>
<accession>A0A1F5EYI6</accession>
<dbReference type="GO" id="GO:0005960">
    <property type="term" value="C:glycine cleavage complex"/>
    <property type="evidence" value="ECO:0007669"/>
    <property type="project" value="TreeGrafter"/>
</dbReference>
<dbReference type="InterPro" id="IPR020581">
    <property type="entry name" value="GDC_P"/>
</dbReference>
<evidence type="ECO:0000313" key="7">
    <source>
        <dbReference type="EMBL" id="OGD72204.1"/>
    </source>
</evidence>
<dbReference type="Pfam" id="PF21478">
    <property type="entry name" value="GcvP2_C"/>
    <property type="match status" value="1"/>
</dbReference>
<evidence type="ECO:0000259" key="6">
    <source>
        <dbReference type="Pfam" id="PF21478"/>
    </source>
</evidence>
<dbReference type="HAMAP" id="MF_00713">
    <property type="entry name" value="GcvPB"/>
    <property type="match status" value="1"/>
</dbReference>
<dbReference type="FunFam" id="3.90.1150.10:FF:000014">
    <property type="entry name" value="Probable glycine dehydrogenase (decarboxylating) subunit 2"/>
    <property type="match status" value="1"/>
</dbReference>
<dbReference type="GO" id="GO:0030170">
    <property type="term" value="F:pyridoxal phosphate binding"/>
    <property type="evidence" value="ECO:0007669"/>
    <property type="project" value="TreeGrafter"/>
</dbReference>
<gene>
    <name evidence="5" type="primary">gcvPB</name>
    <name evidence="7" type="ORF">A2Y64_06150</name>
</gene>
<proteinExistence type="inferred from homology"/>
<comment type="similarity">
    <text evidence="5">Belongs to the GcvP family. C-terminal subunit subfamily.</text>
</comment>
<comment type="cofactor">
    <cofactor evidence="5">
        <name>pyridoxal 5'-phosphate</name>
        <dbReference type="ChEBI" id="CHEBI:597326"/>
    </cofactor>
</comment>
<sequence>MAEKIIDRPIEPAIYAHSRKGRRCHRPPAPDVPVRPLDELLPPELRRAKPPALPEVDEPTLVRHYVRLSRLNHCIDVGFYPLGSCTMKYNPKLADAAAALPGVNAFHPLAPEGMLQPALELMHELEGYLSRITGMDRFTLQPAAGAHGEFTAIKMIRAYHKSRGNPRKVLLVPDSAHGTNPASGTMCSYDVVVVASDKRGNVSVESLKEKLSDDVAALMLTNPNTLGLFEENIVEVAELVHRAEGQLYYDGANLNAILGRIRPGDMGFDAVHLNLHKTFGTPHGGGGPGAGPVGVKKHLAEFLPVPTVEKTDSGYRLDYDRPKSIGKLLAFYGHFLVSLRAYVYIRHLGLEGLRGVSAHSVLNANYLLSLLKGNFLLPFDRLCMHEFVLSGKRHKETQGVATLDISKRIIDYGFHPPTNYFPLIVPEALMIEPTETESKDTLDAFAAALLAIDREAAEDPDLLHGAPYSAPVRRVDEARAVRELNVSWPEEK</sequence>
<evidence type="ECO:0000256" key="1">
    <source>
        <dbReference type="ARBA" id="ARBA00003788"/>
    </source>
</evidence>
<dbReference type="GO" id="GO:0004375">
    <property type="term" value="F:glycine dehydrogenase (decarboxylating) activity"/>
    <property type="evidence" value="ECO:0007669"/>
    <property type="project" value="UniProtKB-EC"/>
</dbReference>
<dbReference type="GO" id="GO:0005829">
    <property type="term" value="C:cytosol"/>
    <property type="evidence" value="ECO:0007669"/>
    <property type="project" value="TreeGrafter"/>
</dbReference>
<dbReference type="PANTHER" id="PTHR11773:SF1">
    <property type="entry name" value="GLYCINE DEHYDROGENASE (DECARBOXYLATING), MITOCHONDRIAL"/>
    <property type="match status" value="1"/>
</dbReference>
<comment type="caution">
    <text evidence="7">The sequence shown here is derived from an EMBL/GenBank/DDBJ whole genome shotgun (WGS) entry which is preliminary data.</text>
</comment>
<keyword evidence="3 5" id="KW-0560">Oxidoreductase</keyword>
<dbReference type="InterPro" id="IPR015424">
    <property type="entry name" value="PyrdxlP-dep_Trfase"/>
</dbReference>
<dbReference type="NCBIfam" id="NF003346">
    <property type="entry name" value="PRK04366.1"/>
    <property type="match status" value="1"/>
</dbReference>
<comment type="subunit">
    <text evidence="5">The glycine cleavage system is composed of four proteins: P, T, L and H. In this organism, the P 'protein' is a heterodimer of two subunits.</text>
</comment>
<name>A0A1F5EYI6_9BACT</name>
<dbReference type="InterPro" id="IPR015421">
    <property type="entry name" value="PyrdxlP-dep_Trfase_major"/>
</dbReference>
<dbReference type="Gene3D" id="3.90.1150.10">
    <property type="entry name" value="Aspartate Aminotransferase, domain 1"/>
    <property type="match status" value="1"/>
</dbReference>
<organism evidence="7 8">
    <name type="scientific">Candidatus Coatesbacteria bacterium RBG_13_66_14</name>
    <dbReference type="NCBI Taxonomy" id="1817816"/>
    <lineage>
        <taxon>Bacteria</taxon>
        <taxon>Candidatus Coatesiibacteriota</taxon>
    </lineage>
</organism>
<dbReference type="EMBL" id="MFAF01000129">
    <property type="protein sequence ID" value="OGD72204.1"/>
    <property type="molecule type" value="Genomic_DNA"/>
</dbReference>
<dbReference type="InterPro" id="IPR023012">
    <property type="entry name" value="GcvPB"/>
</dbReference>
<dbReference type="InterPro" id="IPR015422">
    <property type="entry name" value="PyrdxlP-dep_Trfase_small"/>
</dbReference>